<name>F8AFQ4_PYRYC</name>
<evidence type="ECO:0000313" key="1">
    <source>
        <dbReference type="EMBL" id="AEH25030.1"/>
    </source>
</evidence>
<dbReference type="EMBL" id="CP002779">
    <property type="protein sequence ID" value="AEH25030.1"/>
    <property type="molecule type" value="Genomic_DNA"/>
</dbReference>
<dbReference type="RefSeq" id="WP_013906086.1">
    <property type="nucleotide sequence ID" value="NC_015680.1"/>
</dbReference>
<dbReference type="eggNOG" id="ENOG502N562">
    <property type="taxonomic scope" value="Archaea"/>
</dbReference>
<dbReference type="Proteomes" id="UP000008386">
    <property type="component" value="Chromosome"/>
</dbReference>
<accession>F8AFQ4</accession>
<dbReference type="GeneID" id="10837931"/>
<protein>
    <submittedName>
        <fullName evidence="1">Uncharacterized protein</fullName>
    </submittedName>
</protein>
<dbReference type="KEGG" id="pya:PYCH_13600"/>
<reference evidence="1 2" key="1">
    <citation type="journal article" date="2011" name="J. Bacteriol.">
        <title>Complete genome sequence of the obligate piezophilic hyperthermophilic archaeon Pyrococcus yayanosii CH1.</title>
        <authorList>
            <person name="Jun X."/>
            <person name="Lupeng L."/>
            <person name="Minjuan X."/>
            <person name="Oger P."/>
            <person name="Fengping W."/>
            <person name="Jebbar M."/>
            <person name="Xiang X."/>
        </authorList>
    </citation>
    <scope>NUCLEOTIDE SEQUENCE [LARGE SCALE GENOMIC DNA]</scope>
    <source>
        <strain evidence="2">CH1 / JCM 16557</strain>
    </source>
</reference>
<sequence length="219" mass="23751">MKWKGLLAVLLGLLMVGVTAGSAMAIPSTYNKQQWVGGDVQPQSVTPGAALEVYLDGSGIQDKRIVHLIFFAYKHYKVKHGSKLSLVVGIGKLPIGGYRVWIGVPSGVTLYPNEVEWKWNEVKYEGTTKKWGKPFHKFKIENSGWTMSAFKVPVKFSRGKGESYGILVLGANTYDEIDTFLSDLGGTILGYVLAGLAGALTGLLGASGVSYDYIKITEV</sequence>
<dbReference type="STRING" id="529709.PYCH_13600"/>
<organism evidence="1 2">
    <name type="scientific">Pyrococcus yayanosii (strain CH1 / JCM 16557)</name>
    <dbReference type="NCBI Taxonomy" id="529709"/>
    <lineage>
        <taxon>Archaea</taxon>
        <taxon>Methanobacteriati</taxon>
        <taxon>Methanobacteriota</taxon>
        <taxon>Thermococci</taxon>
        <taxon>Thermococcales</taxon>
        <taxon>Thermococcaceae</taxon>
        <taxon>Pyrococcus</taxon>
    </lineage>
</organism>
<keyword evidence="2" id="KW-1185">Reference proteome</keyword>
<dbReference type="AlphaFoldDB" id="F8AFQ4"/>
<dbReference type="OrthoDB" id="103545at2157"/>
<evidence type="ECO:0000313" key="2">
    <source>
        <dbReference type="Proteomes" id="UP000008386"/>
    </source>
</evidence>
<gene>
    <name evidence="1" type="ordered locus">PYCH_13600</name>
</gene>
<proteinExistence type="predicted"/>
<dbReference type="HOGENOM" id="CLU_1259148_0_0_2"/>